<protein>
    <submittedName>
        <fullName evidence="1">Uncharacterized protein</fullName>
    </submittedName>
</protein>
<proteinExistence type="predicted"/>
<dbReference type="EMBL" id="VCAZ01000118">
    <property type="protein sequence ID" value="TSU49982.1"/>
    <property type="molecule type" value="Genomic_DNA"/>
</dbReference>
<organism evidence="1 2">
    <name type="scientific">Bagarius yarrelli</name>
    <name type="common">Goonch</name>
    <name type="synonym">Bagrus yarrelli</name>
    <dbReference type="NCBI Taxonomy" id="175774"/>
    <lineage>
        <taxon>Eukaryota</taxon>
        <taxon>Metazoa</taxon>
        <taxon>Chordata</taxon>
        <taxon>Craniata</taxon>
        <taxon>Vertebrata</taxon>
        <taxon>Euteleostomi</taxon>
        <taxon>Actinopterygii</taxon>
        <taxon>Neopterygii</taxon>
        <taxon>Teleostei</taxon>
        <taxon>Ostariophysi</taxon>
        <taxon>Siluriformes</taxon>
        <taxon>Sisoridae</taxon>
        <taxon>Sisorinae</taxon>
        <taxon>Bagarius</taxon>
    </lineage>
</organism>
<evidence type="ECO:0000313" key="2">
    <source>
        <dbReference type="Proteomes" id="UP000319801"/>
    </source>
</evidence>
<dbReference type="AlphaFoldDB" id="A0A556V4H2"/>
<accession>A0A556V4H2</accession>
<sequence>MHCLHWKSSEARSSFHVSHYEQGLILFDSMEEDGRCFPVSLCFPCMQMSYVTVMAERSCSFISMCLDGVEFGASFRPLMSEAFRDSDCCRQHRECVQEDCVWGCTLSRSRFVQPNLKP</sequence>
<reference evidence="1 2" key="1">
    <citation type="journal article" date="2019" name="Genome Biol. Evol.">
        <title>Whole-Genome Sequencing of the Giant Devil Catfish, Bagarius yarrelli.</title>
        <authorList>
            <person name="Jiang W."/>
            <person name="Lv Y."/>
            <person name="Cheng L."/>
            <person name="Yang K."/>
            <person name="Chao B."/>
            <person name="Wang X."/>
            <person name="Li Y."/>
            <person name="Pan X."/>
            <person name="You X."/>
            <person name="Zhang Y."/>
            <person name="Yang J."/>
            <person name="Li J."/>
            <person name="Zhang X."/>
            <person name="Liu S."/>
            <person name="Sun C."/>
            <person name="Yang J."/>
            <person name="Shi Q."/>
        </authorList>
    </citation>
    <scope>NUCLEOTIDE SEQUENCE [LARGE SCALE GENOMIC DNA]</scope>
    <source>
        <strain evidence="1">JWS20170419001</strain>
        <tissue evidence="1">Muscle</tissue>
    </source>
</reference>
<evidence type="ECO:0000313" key="1">
    <source>
        <dbReference type="EMBL" id="TSU49982.1"/>
    </source>
</evidence>
<comment type="caution">
    <text evidence="1">The sequence shown here is derived from an EMBL/GenBank/DDBJ whole genome shotgun (WGS) entry which is preliminary data.</text>
</comment>
<dbReference type="Proteomes" id="UP000319801">
    <property type="component" value="Unassembled WGS sequence"/>
</dbReference>
<keyword evidence="2" id="KW-1185">Reference proteome</keyword>
<name>A0A556V4H2_BAGYA</name>
<gene>
    <name evidence="1" type="ORF">Baya_12911</name>
</gene>